<dbReference type="InterPro" id="IPR043133">
    <property type="entry name" value="GTP-CH-I_C/QueF"/>
</dbReference>
<keyword evidence="5" id="KW-0479">Metal-binding</keyword>
<dbReference type="AlphaFoldDB" id="A0A1F5S462"/>
<comment type="catalytic activity">
    <reaction evidence="1 5">
        <text>GTP + H2O = 7,8-dihydroneopterin 3'-triphosphate + formate + H(+)</text>
        <dbReference type="Rhea" id="RHEA:17473"/>
        <dbReference type="ChEBI" id="CHEBI:15377"/>
        <dbReference type="ChEBI" id="CHEBI:15378"/>
        <dbReference type="ChEBI" id="CHEBI:15740"/>
        <dbReference type="ChEBI" id="CHEBI:37565"/>
        <dbReference type="ChEBI" id="CHEBI:58462"/>
        <dbReference type="EC" id="3.5.4.16"/>
    </reaction>
</comment>
<keyword evidence="5" id="KW-0342">GTP-binding</keyword>
<dbReference type="NCBIfam" id="TIGR00063">
    <property type="entry name" value="folE"/>
    <property type="match status" value="1"/>
</dbReference>
<reference evidence="7 8" key="1">
    <citation type="journal article" date="2016" name="Nat. Commun.">
        <title>Thousands of microbial genomes shed light on interconnected biogeochemical processes in an aquifer system.</title>
        <authorList>
            <person name="Anantharaman K."/>
            <person name="Brown C.T."/>
            <person name="Hug L.A."/>
            <person name="Sharon I."/>
            <person name="Castelle C.J."/>
            <person name="Probst A.J."/>
            <person name="Thomas B.C."/>
            <person name="Singh A."/>
            <person name="Wilkins M.J."/>
            <person name="Karaoz U."/>
            <person name="Brodie E.L."/>
            <person name="Williams K.H."/>
            <person name="Hubbard S.S."/>
            <person name="Banfield J.F."/>
        </authorList>
    </citation>
    <scope>NUCLEOTIDE SEQUENCE [LARGE SCALE GENOMIC DNA]</scope>
</reference>
<dbReference type="PROSITE" id="PS00860">
    <property type="entry name" value="GTP_CYCLOHYDROL_1_2"/>
    <property type="match status" value="1"/>
</dbReference>
<dbReference type="InterPro" id="IPR001474">
    <property type="entry name" value="GTP_CycHdrlase_I"/>
</dbReference>
<name>A0A1F5S462_9BACT</name>
<accession>A0A1F5S462</accession>
<dbReference type="Gene3D" id="1.10.286.10">
    <property type="match status" value="1"/>
</dbReference>
<gene>
    <name evidence="5" type="primary">folE</name>
    <name evidence="7" type="ORF">A2257_00520</name>
</gene>
<comment type="similarity">
    <text evidence="5">Belongs to the GTP cyclohydrolase I family.</text>
</comment>
<dbReference type="PANTHER" id="PTHR11109:SF7">
    <property type="entry name" value="GTP CYCLOHYDROLASE 1"/>
    <property type="match status" value="1"/>
</dbReference>
<dbReference type="Gene3D" id="3.30.1130.10">
    <property type="match status" value="1"/>
</dbReference>
<keyword evidence="4 5" id="KW-0378">Hydrolase</keyword>
<dbReference type="SUPFAM" id="SSF55620">
    <property type="entry name" value="Tetrahydrobiopterin biosynthesis enzymes-like"/>
    <property type="match status" value="1"/>
</dbReference>
<organism evidence="7 8">
    <name type="scientific">Candidatus Falkowbacteria bacterium RIFOXYA2_FULL_38_12</name>
    <dbReference type="NCBI Taxonomy" id="1797993"/>
    <lineage>
        <taxon>Bacteria</taxon>
        <taxon>Candidatus Falkowiibacteriota</taxon>
    </lineage>
</organism>
<dbReference type="NCBIfam" id="NF006826">
    <property type="entry name" value="PRK09347.1-3"/>
    <property type="match status" value="1"/>
</dbReference>
<feature type="domain" description="GTP cyclohydrolase I" evidence="6">
    <location>
        <begin position="2"/>
        <end position="178"/>
    </location>
</feature>
<comment type="subunit">
    <text evidence="5">Homopolymer.</text>
</comment>
<dbReference type="GO" id="GO:0005737">
    <property type="term" value="C:cytoplasm"/>
    <property type="evidence" value="ECO:0007669"/>
    <property type="project" value="TreeGrafter"/>
</dbReference>
<dbReference type="GO" id="GO:0008270">
    <property type="term" value="F:zinc ion binding"/>
    <property type="evidence" value="ECO:0007669"/>
    <property type="project" value="UniProtKB-UniRule"/>
</dbReference>
<dbReference type="GO" id="GO:0006729">
    <property type="term" value="P:tetrahydrobiopterin biosynthetic process"/>
    <property type="evidence" value="ECO:0007669"/>
    <property type="project" value="TreeGrafter"/>
</dbReference>
<feature type="binding site" evidence="5">
    <location>
        <position position="142"/>
    </location>
    <ligand>
        <name>Zn(2+)</name>
        <dbReference type="ChEBI" id="CHEBI:29105"/>
    </ligand>
</feature>
<keyword evidence="5" id="KW-0862">Zinc</keyword>
<dbReference type="UniPathway" id="UPA00848">
    <property type="reaction ID" value="UER00151"/>
</dbReference>
<dbReference type="HAMAP" id="MF_00223">
    <property type="entry name" value="FolE"/>
    <property type="match status" value="1"/>
</dbReference>
<dbReference type="PANTHER" id="PTHR11109">
    <property type="entry name" value="GTP CYCLOHYDROLASE I"/>
    <property type="match status" value="1"/>
</dbReference>
<keyword evidence="5" id="KW-0547">Nucleotide-binding</keyword>
<sequence>MQKIIKSLLVKIGENPNRDGLKETPDRVSQMYTEFFYGYDKGKKPKITVFDNEQSSNDQIIIDKGYFYSFCEHHMMPFFGEYYFAYVPDKKIIGLSKISRIVDYYASKLQVQERLTMEILDELENKLKPKGLAIIMSARHLCKEMRGVKKNKVEMTTHDFRGIFADNSKKKKELLDVISLTIK</sequence>
<dbReference type="InterPro" id="IPR020602">
    <property type="entry name" value="GTP_CycHdrlase_I_dom"/>
</dbReference>
<evidence type="ECO:0000256" key="5">
    <source>
        <dbReference type="HAMAP-Rule" id="MF_00223"/>
    </source>
</evidence>
<dbReference type="EC" id="3.5.4.16" evidence="5"/>
<comment type="caution">
    <text evidence="7">The sequence shown here is derived from an EMBL/GenBank/DDBJ whole genome shotgun (WGS) entry which is preliminary data.</text>
</comment>
<protein>
    <recommendedName>
        <fullName evidence="5">GTP cyclohydrolase 1</fullName>
        <ecNumber evidence="5">3.5.4.16</ecNumber>
    </recommendedName>
    <alternativeName>
        <fullName evidence="5">GTP cyclohydrolase I</fullName>
        <shortName evidence="5">GTP-CH-I</shortName>
    </alternativeName>
</protein>
<evidence type="ECO:0000259" key="6">
    <source>
        <dbReference type="Pfam" id="PF01227"/>
    </source>
</evidence>
<dbReference type="NCBIfam" id="NF006825">
    <property type="entry name" value="PRK09347.1-2"/>
    <property type="match status" value="1"/>
</dbReference>
<proteinExistence type="inferred from homology"/>
<dbReference type="GO" id="GO:0006730">
    <property type="term" value="P:one-carbon metabolic process"/>
    <property type="evidence" value="ECO:0007669"/>
    <property type="project" value="UniProtKB-UniRule"/>
</dbReference>
<dbReference type="GO" id="GO:0046654">
    <property type="term" value="P:tetrahydrofolate biosynthetic process"/>
    <property type="evidence" value="ECO:0007669"/>
    <property type="project" value="UniProtKB-UniRule"/>
</dbReference>
<evidence type="ECO:0000256" key="4">
    <source>
        <dbReference type="ARBA" id="ARBA00022801"/>
    </source>
</evidence>
<dbReference type="Pfam" id="PF01227">
    <property type="entry name" value="GTP_cyclohydroI"/>
    <property type="match status" value="1"/>
</dbReference>
<dbReference type="Proteomes" id="UP000177407">
    <property type="component" value="Unassembled WGS sequence"/>
</dbReference>
<evidence type="ECO:0000313" key="8">
    <source>
        <dbReference type="Proteomes" id="UP000177407"/>
    </source>
</evidence>
<dbReference type="EMBL" id="MFGA01000006">
    <property type="protein sequence ID" value="OGF21426.1"/>
    <property type="molecule type" value="Genomic_DNA"/>
</dbReference>
<dbReference type="GO" id="GO:0005525">
    <property type="term" value="F:GTP binding"/>
    <property type="evidence" value="ECO:0007669"/>
    <property type="project" value="UniProtKB-KW"/>
</dbReference>
<keyword evidence="3 5" id="KW-0554">One-carbon metabolism</keyword>
<evidence type="ECO:0000256" key="1">
    <source>
        <dbReference type="ARBA" id="ARBA00001052"/>
    </source>
</evidence>
<evidence type="ECO:0000256" key="3">
    <source>
        <dbReference type="ARBA" id="ARBA00022563"/>
    </source>
</evidence>
<evidence type="ECO:0000313" key="7">
    <source>
        <dbReference type="EMBL" id="OGF21426.1"/>
    </source>
</evidence>
<dbReference type="GO" id="GO:0003934">
    <property type="term" value="F:GTP cyclohydrolase I activity"/>
    <property type="evidence" value="ECO:0007669"/>
    <property type="project" value="UniProtKB-UniRule"/>
</dbReference>
<comment type="pathway">
    <text evidence="2 5">Cofactor biosynthesis; 7,8-dihydroneopterin triphosphate biosynthesis; 7,8-dihydroneopterin triphosphate from GTP: step 1/1.</text>
</comment>
<dbReference type="InterPro" id="IPR043134">
    <property type="entry name" value="GTP-CH-I_N"/>
</dbReference>
<dbReference type="FunFam" id="3.30.1130.10:FF:000001">
    <property type="entry name" value="GTP cyclohydrolase 1"/>
    <property type="match status" value="1"/>
</dbReference>
<feature type="binding site" evidence="5">
    <location>
        <position position="74"/>
    </location>
    <ligand>
        <name>Zn(2+)</name>
        <dbReference type="ChEBI" id="CHEBI:29105"/>
    </ligand>
</feature>
<dbReference type="InterPro" id="IPR018234">
    <property type="entry name" value="GTP_CycHdrlase_I_CS"/>
</dbReference>
<feature type="binding site" evidence="5">
    <location>
        <position position="71"/>
    </location>
    <ligand>
        <name>Zn(2+)</name>
        <dbReference type="ChEBI" id="CHEBI:29105"/>
    </ligand>
</feature>
<evidence type="ECO:0000256" key="2">
    <source>
        <dbReference type="ARBA" id="ARBA00005080"/>
    </source>
</evidence>